<organism evidence="1 2">
    <name type="scientific">Mesorhabditis belari</name>
    <dbReference type="NCBI Taxonomy" id="2138241"/>
    <lineage>
        <taxon>Eukaryota</taxon>
        <taxon>Metazoa</taxon>
        <taxon>Ecdysozoa</taxon>
        <taxon>Nematoda</taxon>
        <taxon>Chromadorea</taxon>
        <taxon>Rhabditida</taxon>
        <taxon>Rhabditina</taxon>
        <taxon>Rhabditomorpha</taxon>
        <taxon>Rhabditoidea</taxon>
        <taxon>Rhabditidae</taxon>
        <taxon>Mesorhabditinae</taxon>
        <taxon>Mesorhabditis</taxon>
    </lineage>
</organism>
<dbReference type="Gene3D" id="2.40.128.180">
    <property type="match status" value="2"/>
</dbReference>
<evidence type="ECO:0000313" key="1">
    <source>
        <dbReference type="Proteomes" id="UP000887575"/>
    </source>
</evidence>
<dbReference type="PANTHER" id="PTHR13088:SF3">
    <property type="entry name" value="FAS APOPTOTIC INHIBITORY MOLECULE 1"/>
    <property type="match status" value="1"/>
</dbReference>
<proteinExistence type="predicted"/>
<evidence type="ECO:0000313" key="2">
    <source>
        <dbReference type="WBParaSite" id="MBELARI_LOCUS10454"/>
    </source>
</evidence>
<dbReference type="AlphaFoldDB" id="A0AAF3E979"/>
<protein>
    <submittedName>
        <fullName evidence="2">Fas apoptotic inhibitory molecule 1</fullName>
    </submittedName>
</protein>
<keyword evidence="1" id="KW-1185">Reference proteome</keyword>
<dbReference type="InterPro" id="IPR038513">
    <property type="entry name" value="FAIM1_dom_sf"/>
</dbReference>
<accession>A0AAF3E979</accession>
<dbReference type="Proteomes" id="UP000887575">
    <property type="component" value="Unassembled WGS sequence"/>
</dbReference>
<dbReference type="WBParaSite" id="MBELARI_LOCUS10454">
    <property type="protein sequence ID" value="MBELARI_LOCUS10454"/>
    <property type="gene ID" value="MBELARI_LOCUS10454"/>
</dbReference>
<name>A0AAF3E979_9BILA</name>
<dbReference type="Pfam" id="PF06905">
    <property type="entry name" value="FAIM1"/>
    <property type="match status" value="1"/>
</dbReference>
<sequence>MENDGDIVARWTVPLQDHIHVIEFEHGTTTGRRVLRVDGKEILKREWMFKLVGKEHFNVANAKCQVTVEAMGTFAYNYSLEVNGKKYETFREEQKRKLLTWETNVSGQETRICLDKDTMEVWANGKKIDTAGEFVEGGSETHFELNRQVCVIRAISTGRKKTGVAHELYVNNTHIPRASTEK</sequence>
<reference evidence="2" key="1">
    <citation type="submission" date="2024-02" db="UniProtKB">
        <authorList>
            <consortium name="WormBaseParasite"/>
        </authorList>
    </citation>
    <scope>IDENTIFICATION</scope>
</reference>
<dbReference type="GO" id="GO:1902042">
    <property type="term" value="P:negative regulation of extrinsic apoptotic signaling pathway via death domain receptors"/>
    <property type="evidence" value="ECO:0007669"/>
    <property type="project" value="TreeGrafter"/>
</dbReference>
<dbReference type="PANTHER" id="PTHR13088">
    <property type="entry name" value="FAS APOPTOTIC INHIBITORY MOLECULE FAIM"/>
    <property type="match status" value="1"/>
</dbReference>
<dbReference type="FunFam" id="2.40.128.180:FF:000001">
    <property type="entry name" value="Fas apoptotic inhibitory molecule 1"/>
    <property type="match status" value="1"/>
</dbReference>
<dbReference type="InterPro" id="IPR010695">
    <property type="entry name" value="FAIM1"/>
</dbReference>